<feature type="region of interest" description="Disordered" evidence="7">
    <location>
        <begin position="400"/>
        <end position="448"/>
    </location>
</feature>
<evidence type="ECO:0000259" key="8">
    <source>
        <dbReference type="PROSITE" id="PS51192"/>
    </source>
</evidence>
<evidence type="ECO:0000256" key="7">
    <source>
        <dbReference type="SAM" id="MobiDB-lite"/>
    </source>
</evidence>
<evidence type="ECO:0000256" key="6">
    <source>
        <dbReference type="PROSITE-ProRule" id="PRU00552"/>
    </source>
</evidence>
<dbReference type="Pfam" id="PF00271">
    <property type="entry name" value="Helicase_C"/>
    <property type="match status" value="1"/>
</dbReference>
<dbReference type="Pfam" id="PF00270">
    <property type="entry name" value="DEAD"/>
    <property type="match status" value="1"/>
</dbReference>
<evidence type="ECO:0000256" key="4">
    <source>
        <dbReference type="ARBA" id="ARBA00022840"/>
    </source>
</evidence>
<evidence type="ECO:0000313" key="11">
    <source>
        <dbReference type="EMBL" id="ALA67470.1"/>
    </source>
</evidence>
<evidence type="ECO:0000256" key="2">
    <source>
        <dbReference type="ARBA" id="ARBA00022801"/>
    </source>
</evidence>
<keyword evidence="4" id="KW-0067">ATP-binding</keyword>
<dbReference type="GO" id="GO:0016787">
    <property type="term" value="F:hydrolase activity"/>
    <property type="evidence" value="ECO:0007669"/>
    <property type="project" value="UniProtKB-KW"/>
</dbReference>
<evidence type="ECO:0000259" key="9">
    <source>
        <dbReference type="PROSITE" id="PS51194"/>
    </source>
</evidence>
<sequence length="448" mass="47624">MPLPAASGSPRSSAPGSSRTFDQLGTPESIVRILRSQSIVTPTPVQVASLPDAFAGTDVSCQAPTGSGKTLAFGIPLVAKLAESGASKPGRPRALVITPTRELADQIADVIADLGAAAGLRVLSLVGGETLRAQQTLLAAPVDIAVVTPGRAHDLRRRKMLSLEDVQAIVVDEADMLAELGFLPDVRGLVRACPDSAQRFVFSATLNDDAAALIRDRRPSSAKVSTHRITASRVTVKNMRHLLLRVDDNDAADEVVAWIASRQDQCVIFANSKARVVQLAKFLQYYDISLGFLHGDRGQATRRAVLEAFSKGDINVLVATDVAARGIDIDSLDLVVHADPPLDAATYVHRSGRTARAGKSGTVAMVVRDRQVDDVRQLLDQAGVDAEELRAAPGLPKFVKALGARRPRRARASSDAPGNRGARGAARGSSASGKKSRVHRPKRTKKKR</sequence>
<dbReference type="InterPro" id="IPR027417">
    <property type="entry name" value="P-loop_NTPase"/>
</dbReference>
<proteinExistence type="inferred from homology"/>
<keyword evidence="2" id="KW-0378">Hydrolase</keyword>
<evidence type="ECO:0000259" key="10">
    <source>
        <dbReference type="PROSITE" id="PS51195"/>
    </source>
</evidence>
<dbReference type="SMART" id="SM00490">
    <property type="entry name" value="HELICc"/>
    <property type="match status" value="1"/>
</dbReference>
<dbReference type="InterPro" id="IPR014001">
    <property type="entry name" value="Helicase_ATP-bd"/>
</dbReference>
<dbReference type="InterPro" id="IPR001650">
    <property type="entry name" value="Helicase_C-like"/>
</dbReference>
<keyword evidence="1" id="KW-0547">Nucleotide-binding</keyword>
<dbReference type="InterPro" id="IPR011545">
    <property type="entry name" value="DEAD/DEAH_box_helicase_dom"/>
</dbReference>
<evidence type="ECO:0000256" key="1">
    <source>
        <dbReference type="ARBA" id="ARBA00022741"/>
    </source>
</evidence>
<dbReference type="Proteomes" id="UP000058446">
    <property type="component" value="Chromosome"/>
</dbReference>
<dbReference type="PANTHER" id="PTHR47959">
    <property type="entry name" value="ATP-DEPENDENT RNA HELICASE RHLE-RELATED"/>
    <property type="match status" value="1"/>
</dbReference>
<dbReference type="OrthoDB" id="9805696at2"/>
<dbReference type="GO" id="GO:0005524">
    <property type="term" value="F:ATP binding"/>
    <property type="evidence" value="ECO:0007669"/>
    <property type="project" value="UniProtKB-KW"/>
</dbReference>
<dbReference type="GO" id="GO:0003676">
    <property type="term" value="F:nucleic acid binding"/>
    <property type="evidence" value="ECO:0007669"/>
    <property type="project" value="InterPro"/>
</dbReference>
<gene>
    <name evidence="11" type="ORF">CLAC_06670</name>
</gene>
<keyword evidence="3 11" id="KW-0347">Helicase</keyword>
<dbReference type="RefSeq" id="WP_053412224.1">
    <property type="nucleotide sequence ID" value="NZ_CP006841.1"/>
</dbReference>
<dbReference type="CDD" id="cd00268">
    <property type="entry name" value="DEADc"/>
    <property type="match status" value="1"/>
</dbReference>
<feature type="domain" description="DEAD-box RNA helicase Q" evidence="10">
    <location>
        <begin position="19"/>
        <end position="47"/>
    </location>
</feature>
<feature type="short sequence motif" description="Q motif" evidence="6">
    <location>
        <begin position="19"/>
        <end position="47"/>
    </location>
</feature>
<dbReference type="PATRIC" id="fig|1408189.4.peg.1328"/>
<comment type="similarity">
    <text evidence="5">Belongs to the DEAD box helicase family.</text>
</comment>
<evidence type="ECO:0000256" key="3">
    <source>
        <dbReference type="ARBA" id="ARBA00022806"/>
    </source>
</evidence>
<dbReference type="PROSITE" id="PS51192">
    <property type="entry name" value="HELICASE_ATP_BIND_1"/>
    <property type="match status" value="1"/>
</dbReference>
<evidence type="ECO:0000313" key="12">
    <source>
        <dbReference type="Proteomes" id="UP000058446"/>
    </source>
</evidence>
<dbReference type="InterPro" id="IPR050079">
    <property type="entry name" value="DEAD_box_RNA_helicase"/>
</dbReference>
<dbReference type="EMBL" id="CP006841">
    <property type="protein sequence ID" value="ALA67470.1"/>
    <property type="molecule type" value="Genomic_DNA"/>
</dbReference>
<reference evidence="11 12" key="1">
    <citation type="submission" date="2013-10" db="EMBL/GenBank/DDBJ databases">
        <title>Complete genome sequence of Corynebacterium lactis DSM 45799(T), isolated from raw cow milk.</title>
        <authorList>
            <person name="Ruckert C."/>
            <person name="Albersmeier A."/>
            <person name="Lipski A."/>
            <person name="Kalinowski J."/>
        </authorList>
    </citation>
    <scope>NUCLEOTIDE SEQUENCE [LARGE SCALE GENOMIC DNA]</scope>
    <source>
        <strain evidence="11 12">RW2-5</strain>
    </source>
</reference>
<dbReference type="STRING" id="1408189.CLAC_06670"/>
<keyword evidence="12" id="KW-1185">Reference proteome</keyword>
<dbReference type="GO" id="GO:0003724">
    <property type="term" value="F:RNA helicase activity"/>
    <property type="evidence" value="ECO:0007669"/>
    <property type="project" value="InterPro"/>
</dbReference>
<feature type="compositionally biased region" description="Basic residues" evidence="7">
    <location>
        <begin position="434"/>
        <end position="448"/>
    </location>
</feature>
<dbReference type="GO" id="GO:0005829">
    <property type="term" value="C:cytosol"/>
    <property type="evidence" value="ECO:0007669"/>
    <property type="project" value="TreeGrafter"/>
</dbReference>
<dbReference type="InterPro" id="IPR044742">
    <property type="entry name" value="DEAD/DEAH_RhlB"/>
</dbReference>
<protein>
    <submittedName>
        <fullName evidence="11">RNA helicase</fullName>
    </submittedName>
</protein>
<evidence type="ECO:0000256" key="5">
    <source>
        <dbReference type="ARBA" id="ARBA00038437"/>
    </source>
</evidence>
<dbReference type="SUPFAM" id="SSF52540">
    <property type="entry name" value="P-loop containing nucleoside triphosphate hydrolases"/>
    <property type="match status" value="1"/>
</dbReference>
<dbReference type="InterPro" id="IPR014014">
    <property type="entry name" value="RNA_helicase_DEAD_Q_motif"/>
</dbReference>
<dbReference type="Gene3D" id="3.40.50.300">
    <property type="entry name" value="P-loop containing nucleotide triphosphate hydrolases"/>
    <property type="match status" value="2"/>
</dbReference>
<feature type="compositionally biased region" description="Low complexity" evidence="7">
    <location>
        <begin position="1"/>
        <end position="19"/>
    </location>
</feature>
<dbReference type="AlphaFoldDB" id="A0A0K2H0A0"/>
<dbReference type="SMART" id="SM00487">
    <property type="entry name" value="DEXDc"/>
    <property type="match status" value="1"/>
</dbReference>
<organism evidence="11 12">
    <name type="scientific">Corynebacterium lactis RW2-5</name>
    <dbReference type="NCBI Taxonomy" id="1408189"/>
    <lineage>
        <taxon>Bacteria</taxon>
        <taxon>Bacillati</taxon>
        <taxon>Actinomycetota</taxon>
        <taxon>Actinomycetes</taxon>
        <taxon>Mycobacteriales</taxon>
        <taxon>Corynebacteriaceae</taxon>
        <taxon>Corynebacterium</taxon>
    </lineage>
</organism>
<dbReference type="CDD" id="cd18787">
    <property type="entry name" value="SF2_C_DEAD"/>
    <property type="match status" value="1"/>
</dbReference>
<dbReference type="PANTHER" id="PTHR47959:SF13">
    <property type="entry name" value="ATP-DEPENDENT RNA HELICASE RHLE"/>
    <property type="match status" value="1"/>
</dbReference>
<feature type="domain" description="Helicase ATP-binding" evidence="8">
    <location>
        <begin position="50"/>
        <end position="224"/>
    </location>
</feature>
<accession>A0A0K2H0A0</accession>
<feature type="compositionally biased region" description="Low complexity" evidence="7">
    <location>
        <begin position="413"/>
        <end position="433"/>
    </location>
</feature>
<feature type="domain" description="Helicase C-terminal" evidence="9">
    <location>
        <begin position="251"/>
        <end position="403"/>
    </location>
</feature>
<dbReference type="PROSITE" id="PS51194">
    <property type="entry name" value="HELICASE_CTER"/>
    <property type="match status" value="1"/>
</dbReference>
<feature type="region of interest" description="Disordered" evidence="7">
    <location>
        <begin position="1"/>
        <end position="23"/>
    </location>
</feature>
<dbReference type="KEGG" id="clw:CLAC_06670"/>
<name>A0A0K2H0A0_9CORY</name>
<dbReference type="PROSITE" id="PS51195">
    <property type="entry name" value="Q_MOTIF"/>
    <property type="match status" value="1"/>
</dbReference>